<comment type="function">
    <text evidence="8">The electron transfer flavoprotein serves as a specific electron acceptor for other dehydrogenases. It transfers the electrons to the main respiratory chain via ETF-ubiquinone oxidoreductase (ETF dehydrogenase).</text>
</comment>
<dbReference type="SUPFAM" id="SSF52467">
    <property type="entry name" value="DHS-like NAD/FAD-binding domain"/>
    <property type="match status" value="1"/>
</dbReference>
<comment type="subunit">
    <text evidence="3">Heterodimer of an alpha and a beta subunit.</text>
</comment>
<keyword evidence="6" id="KW-0274">FAD</keyword>
<dbReference type="PANTHER" id="PTHR43153">
    <property type="entry name" value="ELECTRON TRANSFER FLAVOPROTEIN ALPHA"/>
    <property type="match status" value="1"/>
</dbReference>
<protein>
    <submittedName>
        <fullName evidence="10">Electron transfer flavoprotein subunit alpha</fullName>
    </submittedName>
</protein>
<dbReference type="InterPro" id="IPR014729">
    <property type="entry name" value="Rossmann-like_a/b/a_fold"/>
</dbReference>
<dbReference type="Gene3D" id="3.40.50.620">
    <property type="entry name" value="HUPs"/>
    <property type="match status" value="1"/>
</dbReference>
<evidence type="ECO:0000256" key="3">
    <source>
        <dbReference type="ARBA" id="ARBA00011355"/>
    </source>
</evidence>
<organism evidence="10 11">
    <name type="scientific">Frondihabitans sucicola</name>
    <dbReference type="NCBI Taxonomy" id="1268041"/>
    <lineage>
        <taxon>Bacteria</taxon>
        <taxon>Bacillati</taxon>
        <taxon>Actinomycetota</taxon>
        <taxon>Actinomycetes</taxon>
        <taxon>Micrococcales</taxon>
        <taxon>Microbacteriaceae</taxon>
        <taxon>Frondihabitans</taxon>
    </lineage>
</organism>
<feature type="domain" description="Electron transfer flavoprotein alpha/beta-subunit N-terminal" evidence="9">
    <location>
        <begin position="4"/>
        <end position="181"/>
    </location>
</feature>
<keyword evidence="11" id="KW-1185">Reference proteome</keyword>
<gene>
    <name evidence="10" type="primary">fixB</name>
    <name evidence="10" type="ORF">GCM10025867_01140</name>
</gene>
<evidence type="ECO:0000256" key="5">
    <source>
        <dbReference type="ARBA" id="ARBA00022630"/>
    </source>
</evidence>
<dbReference type="PANTHER" id="PTHR43153:SF1">
    <property type="entry name" value="ELECTRON TRANSFER FLAVOPROTEIN SUBUNIT ALPHA, MITOCHONDRIAL"/>
    <property type="match status" value="1"/>
</dbReference>
<evidence type="ECO:0000256" key="1">
    <source>
        <dbReference type="ARBA" id="ARBA00001974"/>
    </source>
</evidence>
<proteinExistence type="inferred from homology"/>
<dbReference type="InterPro" id="IPR029035">
    <property type="entry name" value="DHS-like_NAD/FAD-binding_dom"/>
</dbReference>
<dbReference type="SMART" id="SM00893">
    <property type="entry name" value="ETF"/>
    <property type="match status" value="1"/>
</dbReference>
<name>A0ABN6XWX4_9MICO</name>
<keyword evidence="7" id="KW-0249">Electron transport</keyword>
<accession>A0ABN6XWX4</accession>
<comment type="similarity">
    <text evidence="2">Belongs to the ETF alpha-subunit/FixB family.</text>
</comment>
<dbReference type="InterPro" id="IPR014731">
    <property type="entry name" value="ETF_asu_C"/>
</dbReference>
<dbReference type="InterPro" id="IPR018206">
    <property type="entry name" value="ETF_asu_C_CS"/>
</dbReference>
<evidence type="ECO:0000256" key="4">
    <source>
        <dbReference type="ARBA" id="ARBA00022448"/>
    </source>
</evidence>
<dbReference type="EMBL" id="AP027732">
    <property type="protein sequence ID" value="BDZ47873.1"/>
    <property type="molecule type" value="Genomic_DNA"/>
</dbReference>
<dbReference type="InterPro" id="IPR001308">
    <property type="entry name" value="ETF_a/FixB"/>
</dbReference>
<keyword evidence="5" id="KW-0285">Flavoprotein</keyword>
<dbReference type="Gene3D" id="3.40.50.1220">
    <property type="entry name" value="TPP-binding domain"/>
    <property type="match status" value="1"/>
</dbReference>
<evidence type="ECO:0000313" key="10">
    <source>
        <dbReference type="EMBL" id="BDZ47873.1"/>
    </source>
</evidence>
<keyword evidence="4" id="KW-0813">Transport</keyword>
<evidence type="ECO:0000259" key="9">
    <source>
        <dbReference type="SMART" id="SM00893"/>
    </source>
</evidence>
<evidence type="ECO:0000256" key="7">
    <source>
        <dbReference type="ARBA" id="ARBA00022982"/>
    </source>
</evidence>
<dbReference type="Proteomes" id="UP001321486">
    <property type="component" value="Chromosome"/>
</dbReference>
<dbReference type="Pfam" id="PF00766">
    <property type="entry name" value="ETF_alpha"/>
    <property type="match status" value="1"/>
</dbReference>
<evidence type="ECO:0000313" key="11">
    <source>
        <dbReference type="Proteomes" id="UP001321486"/>
    </source>
</evidence>
<evidence type="ECO:0000256" key="6">
    <source>
        <dbReference type="ARBA" id="ARBA00022827"/>
    </source>
</evidence>
<dbReference type="SUPFAM" id="SSF52402">
    <property type="entry name" value="Adenine nucleotide alpha hydrolases-like"/>
    <property type="match status" value="1"/>
</dbReference>
<dbReference type="PROSITE" id="PS00696">
    <property type="entry name" value="ETF_ALPHA"/>
    <property type="match status" value="1"/>
</dbReference>
<dbReference type="PIRSF" id="PIRSF000089">
    <property type="entry name" value="Electra_flavoP_a"/>
    <property type="match status" value="1"/>
</dbReference>
<reference evidence="11" key="1">
    <citation type="journal article" date="2019" name="Int. J. Syst. Evol. Microbiol.">
        <title>The Global Catalogue of Microorganisms (GCM) 10K type strain sequencing project: providing services to taxonomists for standard genome sequencing and annotation.</title>
        <authorList>
            <consortium name="The Broad Institute Genomics Platform"/>
            <consortium name="The Broad Institute Genome Sequencing Center for Infectious Disease"/>
            <person name="Wu L."/>
            <person name="Ma J."/>
        </authorList>
    </citation>
    <scope>NUCLEOTIDE SEQUENCE [LARGE SCALE GENOMIC DNA]</scope>
    <source>
        <strain evidence="11">NBRC 108728</strain>
    </source>
</reference>
<sequence length="323" mass="32468">MSSILFLADTTTDGQLSDTVAPLAAAAARLGDPVAVALTRGPAPADLAAALGGLGVADVRLLESDAVGERLTTPEVAALVDVARDVSADVVLVANSIVGREIAARAAIRLGGALVVDAVDVRLDSDRAVATTSAFGGAFGVESSVVGGPLVATVRRGATEGDPAPVEPTITRGTLDVGGEPAAVIDSVHEIVQTSSRPDLRGATRIVSGGRGLQSRERFELVERLADALGAAVGASRAAVDAGFVPQSSQVGQTGVTVSPDLYVALGISGAIQHKAGMQTAKTIVAINSDPDAPIFEIADFGIVGDLFTIVPSIIDEISAVRA</sequence>
<dbReference type="Pfam" id="PF01012">
    <property type="entry name" value="ETF"/>
    <property type="match status" value="1"/>
</dbReference>
<dbReference type="InterPro" id="IPR014730">
    <property type="entry name" value="ETF_a/b_N"/>
</dbReference>
<evidence type="ECO:0000256" key="2">
    <source>
        <dbReference type="ARBA" id="ARBA00005817"/>
    </source>
</evidence>
<dbReference type="RefSeq" id="WP_286344950.1">
    <property type="nucleotide sequence ID" value="NZ_AP027732.1"/>
</dbReference>
<evidence type="ECO:0000256" key="8">
    <source>
        <dbReference type="ARBA" id="ARBA00025649"/>
    </source>
</evidence>
<comment type="cofactor">
    <cofactor evidence="1">
        <name>FAD</name>
        <dbReference type="ChEBI" id="CHEBI:57692"/>
    </cofactor>
</comment>